<gene>
    <name evidence="1" type="ORF">B5K10_28120</name>
</gene>
<dbReference type="EMBL" id="NAOO01000041">
    <property type="protein sequence ID" value="RFB84427.1"/>
    <property type="molecule type" value="Genomic_DNA"/>
</dbReference>
<name>A0A3E1B2B1_RHILT</name>
<accession>A0A3E1B2B1</accession>
<comment type="caution">
    <text evidence="1">The sequence shown here is derived from an EMBL/GenBank/DDBJ whole genome shotgun (WGS) entry which is preliminary data.</text>
</comment>
<dbReference type="Proteomes" id="UP000256748">
    <property type="component" value="Unassembled WGS sequence"/>
</dbReference>
<reference evidence="1 2" key="1">
    <citation type="submission" date="2017-03" db="EMBL/GenBank/DDBJ databases">
        <title>Genome analysis of Rhizobial strains effectives or ineffectives for nitrogen fixation isolated from bean seeds.</title>
        <authorList>
            <person name="Peralta H."/>
            <person name="Aguilar-Vera A."/>
            <person name="Mora Y."/>
            <person name="Vargas-Lagunas C."/>
            <person name="Girard L."/>
            <person name="Mora J."/>
        </authorList>
    </citation>
    <scope>NUCLEOTIDE SEQUENCE [LARGE SCALE GENOMIC DNA]</scope>
    <source>
        <strain evidence="1 2">CCGM5</strain>
    </source>
</reference>
<protein>
    <submittedName>
        <fullName evidence="1">Uncharacterized protein</fullName>
    </submittedName>
</protein>
<evidence type="ECO:0000313" key="1">
    <source>
        <dbReference type="EMBL" id="RFB84427.1"/>
    </source>
</evidence>
<organism evidence="1 2">
    <name type="scientific">Rhizobium leguminosarum bv. trifolii</name>
    <dbReference type="NCBI Taxonomy" id="386"/>
    <lineage>
        <taxon>Bacteria</taxon>
        <taxon>Pseudomonadati</taxon>
        <taxon>Pseudomonadota</taxon>
        <taxon>Alphaproteobacteria</taxon>
        <taxon>Hyphomicrobiales</taxon>
        <taxon>Rhizobiaceae</taxon>
        <taxon>Rhizobium/Agrobacterium group</taxon>
        <taxon>Rhizobium</taxon>
    </lineage>
</organism>
<evidence type="ECO:0000313" key="2">
    <source>
        <dbReference type="Proteomes" id="UP000256748"/>
    </source>
</evidence>
<proteinExistence type="predicted"/>
<dbReference type="AlphaFoldDB" id="A0A3E1B2B1"/>
<sequence length="62" mass="6879">MTHRGTGSVVRFLFVPEIPRRRNATSPRSAWISMSCSCGVAGLRFEHEFAGSDIKTECCTKC</sequence>